<evidence type="ECO:0000313" key="9">
    <source>
        <dbReference type="Proteomes" id="UP001145072"/>
    </source>
</evidence>
<dbReference type="Gene3D" id="1.10.150.130">
    <property type="match status" value="1"/>
</dbReference>
<gene>
    <name evidence="8" type="ORF">NC661_03125</name>
</gene>
<feature type="domain" description="Tyr recombinase" evidence="6">
    <location>
        <begin position="98"/>
        <end position="268"/>
    </location>
</feature>
<dbReference type="PROSITE" id="PS51900">
    <property type="entry name" value="CB"/>
    <property type="match status" value="1"/>
</dbReference>
<evidence type="ECO:0000256" key="4">
    <source>
        <dbReference type="ARBA" id="ARBA00023172"/>
    </source>
</evidence>
<organism evidence="8 9">
    <name type="scientific">Aquibacillus koreensis</name>
    <dbReference type="NCBI Taxonomy" id="279446"/>
    <lineage>
        <taxon>Bacteria</taxon>
        <taxon>Bacillati</taxon>
        <taxon>Bacillota</taxon>
        <taxon>Bacilli</taxon>
        <taxon>Bacillales</taxon>
        <taxon>Bacillaceae</taxon>
        <taxon>Aquibacillus</taxon>
    </lineage>
</organism>
<dbReference type="GO" id="GO:0006310">
    <property type="term" value="P:DNA recombination"/>
    <property type="evidence" value="ECO:0007669"/>
    <property type="project" value="UniProtKB-KW"/>
</dbReference>
<sequence>MLDTYLQEGLRGKSQQTIKTYTFCLYQFSTWLDGAGTSLEDYSRTDVQQYVDYLVSKRYAATTINKHWSSIKHFSRWAKKEENIEDISVISPPNLLNEAPKSLNRNEVNKIIREIDRSGNVRDFAIAQVLINTGMRLNELVHLDCRDIEITDRKGSVTIRYGKGNKERKIPLSPETRRALQKYLEFREDQHGALFLSNRNKRISERTVQHIFQKYDINVHAFRHTFITKLVRNGEDFSVVQALSGHANADMVMRYAAPNEEDKTEAVTKLWLTD</sequence>
<keyword evidence="9" id="KW-1185">Reference proteome</keyword>
<dbReference type="Pfam" id="PF02899">
    <property type="entry name" value="Phage_int_SAM_1"/>
    <property type="match status" value="1"/>
</dbReference>
<dbReference type="SUPFAM" id="SSF56349">
    <property type="entry name" value="DNA breaking-rejoining enzymes"/>
    <property type="match status" value="1"/>
</dbReference>
<keyword evidence="2" id="KW-0229">DNA integration</keyword>
<protein>
    <submittedName>
        <fullName evidence="8">Tyrosine-type recombinase/integrase</fullName>
    </submittedName>
</protein>
<keyword evidence="3 5" id="KW-0238">DNA-binding</keyword>
<reference evidence="8" key="1">
    <citation type="submission" date="2022-06" db="EMBL/GenBank/DDBJ databases">
        <title>Aquibacillus sp. a new bacterium isolated from soil saline samples.</title>
        <authorList>
            <person name="Galisteo C."/>
            <person name="De La Haba R."/>
            <person name="Sanchez-Porro C."/>
            <person name="Ventosa A."/>
        </authorList>
    </citation>
    <scope>NUCLEOTIDE SEQUENCE</scope>
    <source>
        <strain evidence="8">JCM 12387</strain>
    </source>
</reference>
<evidence type="ECO:0000256" key="5">
    <source>
        <dbReference type="PROSITE-ProRule" id="PRU01248"/>
    </source>
</evidence>
<evidence type="ECO:0000313" key="8">
    <source>
        <dbReference type="EMBL" id="MDC3419352.1"/>
    </source>
</evidence>
<dbReference type="InterPro" id="IPR010998">
    <property type="entry name" value="Integrase_recombinase_N"/>
</dbReference>
<dbReference type="PROSITE" id="PS51898">
    <property type="entry name" value="TYR_RECOMBINASE"/>
    <property type="match status" value="1"/>
</dbReference>
<dbReference type="Proteomes" id="UP001145072">
    <property type="component" value="Unassembled WGS sequence"/>
</dbReference>
<dbReference type="Gene3D" id="1.10.443.10">
    <property type="entry name" value="Intergrase catalytic core"/>
    <property type="match status" value="1"/>
</dbReference>
<name>A0A9X3WGC9_9BACI</name>
<dbReference type="InterPro" id="IPR002104">
    <property type="entry name" value="Integrase_catalytic"/>
</dbReference>
<dbReference type="InterPro" id="IPR011010">
    <property type="entry name" value="DNA_brk_join_enz"/>
</dbReference>
<proteinExistence type="inferred from homology"/>
<dbReference type="CDD" id="cd00397">
    <property type="entry name" value="DNA_BRE_C"/>
    <property type="match status" value="1"/>
</dbReference>
<evidence type="ECO:0000256" key="1">
    <source>
        <dbReference type="ARBA" id="ARBA00008857"/>
    </source>
</evidence>
<dbReference type="InterPro" id="IPR004107">
    <property type="entry name" value="Integrase_SAM-like_N"/>
</dbReference>
<dbReference type="RefSeq" id="WP_259869943.1">
    <property type="nucleotide sequence ID" value="NZ_JAMQJZ010000002.1"/>
</dbReference>
<dbReference type="PANTHER" id="PTHR30349">
    <property type="entry name" value="PHAGE INTEGRASE-RELATED"/>
    <property type="match status" value="1"/>
</dbReference>
<evidence type="ECO:0000259" key="6">
    <source>
        <dbReference type="PROSITE" id="PS51898"/>
    </source>
</evidence>
<comment type="similarity">
    <text evidence="1">Belongs to the 'phage' integrase family.</text>
</comment>
<evidence type="ECO:0000259" key="7">
    <source>
        <dbReference type="PROSITE" id="PS51900"/>
    </source>
</evidence>
<dbReference type="InterPro" id="IPR013762">
    <property type="entry name" value="Integrase-like_cat_sf"/>
</dbReference>
<keyword evidence="4" id="KW-0233">DNA recombination</keyword>
<dbReference type="EMBL" id="JAMQJZ010000002">
    <property type="protein sequence ID" value="MDC3419352.1"/>
    <property type="molecule type" value="Genomic_DNA"/>
</dbReference>
<accession>A0A9X3WGC9</accession>
<evidence type="ECO:0000256" key="3">
    <source>
        <dbReference type="ARBA" id="ARBA00023125"/>
    </source>
</evidence>
<dbReference type="InterPro" id="IPR044068">
    <property type="entry name" value="CB"/>
</dbReference>
<comment type="caution">
    <text evidence="8">The sequence shown here is derived from an EMBL/GenBank/DDBJ whole genome shotgun (WGS) entry which is preliminary data.</text>
</comment>
<dbReference type="PANTHER" id="PTHR30349:SF41">
    <property type="entry name" value="INTEGRASE_RECOMBINASE PROTEIN MJ0367-RELATED"/>
    <property type="match status" value="1"/>
</dbReference>
<dbReference type="InterPro" id="IPR050090">
    <property type="entry name" value="Tyrosine_recombinase_XerCD"/>
</dbReference>
<dbReference type="GO" id="GO:0003677">
    <property type="term" value="F:DNA binding"/>
    <property type="evidence" value="ECO:0007669"/>
    <property type="project" value="UniProtKB-UniRule"/>
</dbReference>
<dbReference type="Pfam" id="PF00589">
    <property type="entry name" value="Phage_integrase"/>
    <property type="match status" value="1"/>
</dbReference>
<dbReference type="GO" id="GO:0015074">
    <property type="term" value="P:DNA integration"/>
    <property type="evidence" value="ECO:0007669"/>
    <property type="project" value="UniProtKB-KW"/>
</dbReference>
<dbReference type="AlphaFoldDB" id="A0A9X3WGC9"/>
<feature type="domain" description="Core-binding (CB)" evidence="7">
    <location>
        <begin position="1"/>
        <end position="79"/>
    </location>
</feature>
<evidence type="ECO:0000256" key="2">
    <source>
        <dbReference type="ARBA" id="ARBA00022908"/>
    </source>
</evidence>